<evidence type="ECO:0000313" key="4">
    <source>
        <dbReference type="EMBL" id="MUG21647.1"/>
    </source>
</evidence>
<dbReference type="STRING" id="44252.DJ90_2698"/>
<feature type="region of interest" description="Disordered" evidence="1">
    <location>
        <begin position="69"/>
        <end position="103"/>
    </location>
</feature>
<accession>A0A090ZXZ8</accession>
<feature type="transmembrane region" description="Helical" evidence="2">
    <location>
        <begin position="37"/>
        <end position="59"/>
    </location>
</feature>
<keyword evidence="2" id="KW-0812">Transmembrane</keyword>
<evidence type="ECO:0000313" key="3">
    <source>
        <dbReference type="EMBL" id="KFN08986.1"/>
    </source>
</evidence>
<reference evidence="4 6" key="2">
    <citation type="submission" date="2019-11" db="EMBL/GenBank/DDBJ databases">
        <title>Draft genome sequences of five Paenibacillus species of dairy origin.</title>
        <authorList>
            <person name="Olajide A.M."/>
            <person name="Chen S."/>
            <person name="Lapointe G."/>
        </authorList>
    </citation>
    <scope>NUCLEOTIDE SEQUENCE [LARGE SCALE GENOMIC DNA]</scope>
    <source>
        <strain evidence="4 6">3CT49</strain>
    </source>
</reference>
<feature type="compositionally biased region" description="Low complexity" evidence="1">
    <location>
        <begin position="70"/>
        <end position="97"/>
    </location>
</feature>
<dbReference type="OrthoDB" id="2665265at2"/>
<dbReference type="RefSeq" id="WP_036622535.1">
    <property type="nucleotide sequence ID" value="NZ_BGML01000003.1"/>
</dbReference>
<evidence type="ECO:0000313" key="5">
    <source>
        <dbReference type="Proteomes" id="UP000029278"/>
    </source>
</evidence>
<dbReference type="EMBL" id="WNZZ01000002">
    <property type="protein sequence ID" value="MUG21647.1"/>
    <property type="molecule type" value="Genomic_DNA"/>
</dbReference>
<name>A0A090ZXZ8_PAEMA</name>
<gene>
    <name evidence="3" type="ORF">DJ90_2698</name>
    <name evidence="4" type="ORF">GNQ08_04290</name>
</gene>
<dbReference type="HOGENOM" id="CLU_1576946_0_0_9"/>
<proteinExistence type="predicted"/>
<keyword evidence="2" id="KW-0472">Membrane</keyword>
<dbReference type="PATRIC" id="fig|44252.3.peg.2624"/>
<organism evidence="3 5">
    <name type="scientific">Paenibacillus macerans</name>
    <name type="common">Bacillus macerans</name>
    <dbReference type="NCBI Taxonomy" id="44252"/>
    <lineage>
        <taxon>Bacteria</taxon>
        <taxon>Bacillati</taxon>
        <taxon>Bacillota</taxon>
        <taxon>Bacilli</taxon>
        <taxon>Bacillales</taxon>
        <taxon>Paenibacillaceae</taxon>
        <taxon>Paenibacillus</taxon>
    </lineage>
</organism>
<reference evidence="3 5" key="1">
    <citation type="submission" date="2014-04" db="EMBL/GenBank/DDBJ databases">
        <authorList>
            <person name="Bishop-Lilly K.A."/>
            <person name="Broomall S.M."/>
            <person name="Chain P.S."/>
            <person name="Chertkov O."/>
            <person name="Coyne S.R."/>
            <person name="Daligault H.E."/>
            <person name="Davenport K.W."/>
            <person name="Erkkila T."/>
            <person name="Frey K.G."/>
            <person name="Gibbons H.S."/>
            <person name="Gu W."/>
            <person name="Jaissle J."/>
            <person name="Johnson S.L."/>
            <person name="Koroleva G.I."/>
            <person name="Ladner J.T."/>
            <person name="Lo C.-C."/>
            <person name="Minogue T.D."/>
            <person name="Munk C."/>
            <person name="Palacios G.F."/>
            <person name="Redden C.L."/>
            <person name="Rosenzweig C.N."/>
            <person name="Scholz M.B."/>
            <person name="Teshima H."/>
            <person name="Xu Y."/>
        </authorList>
    </citation>
    <scope>NUCLEOTIDE SEQUENCE [LARGE SCALE GENOMIC DNA]</scope>
    <source>
        <strain evidence="3 5">8244</strain>
    </source>
</reference>
<dbReference type="Proteomes" id="UP000442469">
    <property type="component" value="Unassembled WGS sequence"/>
</dbReference>
<dbReference type="Proteomes" id="UP000029278">
    <property type="component" value="Unassembled WGS sequence"/>
</dbReference>
<dbReference type="AlphaFoldDB" id="A0A090ZXZ8"/>
<dbReference type="GeneID" id="77006887"/>
<keyword evidence="5" id="KW-1185">Reference proteome</keyword>
<evidence type="ECO:0000256" key="2">
    <source>
        <dbReference type="SAM" id="Phobius"/>
    </source>
</evidence>
<feature type="transmembrane region" description="Helical" evidence="2">
    <location>
        <begin position="7"/>
        <end position="31"/>
    </location>
</feature>
<evidence type="ECO:0000313" key="6">
    <source>
        <dbReference type="Proteomes" id="UP000442469"/>
    </source>
</evidence>
<keyword evidence="2" id="KW-1133">Transmembrane helix</keyword>
<dbReference type="EMBL" id="JMQA01000024">
    <property type="protein sequence ID" value="KFN08986.1"/>
    <property type="molecule type" value="Genomic_DNA"/>
</dbReference>
<evidence type="ECO:0000256" key="1">
    <source>
        <dbReference type="SAM" id="MobiDB-lite"/>
    </source>
</evidence>
<evidence type="ECO:0008006" key="7">
    <source>
        <dbReference type="Google" id="ProtNLM"/>
    </source>
</evidence>
<protein>
    <recommendedName>
        <fullName evidence="7">Zinc ribbon domain-containing protein</fullName>
    </recommendedName>
</protein>
<sequence>MKSFFKNLFGVICTVLAGLLGSIFLIVLLAAEDPDTILIVALVLLIPAGLFLFLGILLFKGSKKKVIPTYSGPPGSRPYPQQRQRPGSPSPGASSPSFTPIDLDPEVVKGAAEFMSSLFGGQQMDVIEKPPAPKEPVSLDCPGCGAKTVVYPDKPATCEYCGTVIPYKD</sequence>
<comment type="caution">
    <text evidence="3">The sequence shown here is derived from an EMBL/GenBank/DDBJ whole genome shotgun (WGS) entry which is preliminary data.</text>
</comment>